<dbReference type="GO" id="GO:0006357">
    <property type="term" value="P:regulation of transcription by RNA polymerase II"/>
    <property type="evidence" value="ECO:0007669"/>
    <property type="project" value="TreeGrafter"/>
</dbReference>
<dbReference type="Proteomes" id="UP001153954">
    <property type="component" value="Unassembled WGS sequence"/>
</dbReference>
<dbReference type="InterPro" id="IPR000210">
    <property type="entry name" value="BTB/POZ_dom"/>
</dbReference>
<comment type="subcellular location">
    <subcellularLocation>
        <location evidence="1">Nucleus</location>
    </subcellularLocation>
</comment>
<reference evidence="5" key="1">
    <citation type="submission" date="2022-03" db="EMBL/GenBank/DDBJ databases">
        <authorList>
            <person name="Tunstrom K."/>
        </authorList>
    </citation>
    <scope>NUCLEOTIDE SEQUENCE</scope>
</reference>
<feature type="domain" description="BTB" evidence="4">
    <location>
        <begin position="39"/>
        <end position="104"/>
    </location>
</feature>
<keyword evidence="2" id="KW-0539">Nucleus</keyword>
<evidence type="ECO:0000256" key="3">
    <source>
        <dbReference type="SAM" id="MobiDB-lite"/>
    </source>
</evidence>
<dbReference type="InterPro" id="IPR051095">
    <property type="entry name" value="Dros_DevTransReg"/>
</dbReference>
<dbReference type="PANTHER" id="PTHR23110:SF101">
    <property type="entry name" value="PROTEIN JIM LOVELL"/>
    <property type="match status" value="1"/>
</dbReference>
<protein>
    <recommendedName>
        <fullName evidence="4">BTB domain-containing protein</fullName>
    </recommendedName>
</protein>
<dbReference type="SMART" id="SM00225">
    <property type="entry name" value="BTB"/>
    <property type="match status" value="1"/>
</dbReference>
<dbReference type="PANTHER" id="PTHR23110">
    <property type="entry name" value="BTB DOMAIN TRANSCRIPTION FACTOR"/>
    <property type="match status" value="1"/>
</dbReference>
<accession>A0AAU9U504</accession>
<evidence type="ECO:0000256" key="1">
    <source>
        <dbReference type="ARBA" id="ARBA00004123"/>
    </source>
</evidence>
<evidence type="ECO:0000259" key="4">
    <source>
        <dbReference type="PROSITE" id="PS50097"/>
    </source>
</evidence>
<dbReference type="CDD" id="cd18315">
    <property type="entry name" value="BTB_POZ_BAB-like"/>
    <property type="match status" value="1"/>
</dbReference>
<organism evidence="5 6">
    <name type="scientific">Euphydryas editha</name>
    <name type="common">Edith's checkerspot</name>
    <dbReference type="NCBI Taxonomy" id="104508"/>
    <lineage>
        <taxon>Eukaryota</taxon>
        <taxon>Metazoa</taxon>
        <taxon>Ecdysozoa</taxon>
        <taxon>Arthropoda</taxon>
        <taxon>Hexapoda</taxon>
        <taxon>Insecta</taxon>
        <taxon>Pterygota</taxon>
        <taxon>Neoptera</taxon>
        <taxon>Endopterygota</taxon>
        <taxon>Lepidoptera</taxon>
        <taxon>Glossata</taxon>
        <taxon>Ditrysia</taxon>
        <taxon>Papilionoidea</taxon>
        <taxon>Nymphalidae</taxon>
        <taxon>Nymphalinae</taxon>
        <taxon>Euphydryas</taxon>
    </lineage>
</organism>
<comment type="caution">
    <text evidence="5">The sequence shown here is derived from an EMBL/GenBank/DDBJ whole genome shotgun (WGS) entry which is preliminary data.</text>
</comment>
<feature type="compositionally biased region" description="Basic residues" evidence="3">
    <location>
        <begin position="158"/>
        <end position="168"/>
    </location>
</feature>
<dbReference type="Gene3D" id="3.30.710.10">
    <property type="entry name" value="Potassium Channel Kv1.1, Chain A"/>
    <property type="match status" value="1"/>
</dbReference>
<dbReference type="EMBL" id="CAKOGL010000012">
    <property type="protein sequence ID" value="CAH2093138.1"/>
    <property type="molecule type" value="Genomic_DNA"/>
</dbReference>
<dbReference type="GO" id="GO:0005634">
    <property type="term" value="C:nucleus"/>
    <property type="evidence" value="ECO:0007669"/>
    <property type="project" value="UniProtKB-SubCell"/>
</dbReference>
<name>A0AAU9U504_EUPED</name>
<dbReference type="SUPFAM" id="SSF54695">
    <property type="entry name" value="POZ domain"/>
    <property type="match status" value="1"/>
</dbReference>
<sequence>MDTNDKPTSGEEHYSLRWNNHQAHLLSSFEALLHAETLVDVTLVCSERHVRAHKVLLGACSPFFRRIFSENPCKHPVIVLKDFQGWEVQAVVDFMYRGEVSVAQEQLGSVIRAGESLQVRGLADQDVAECDESERSPAGSPPAGDTTASPPVSPHSPQPRRKQARPRRCSGESDTPENLSMRRSPTGLKAVRLARGRSPQKQEPEEPEVEAPPPPRMYQPHQEMFAPVPPQAVSTLPLTSPHSKFYFLLHMRMSLQYLITTTR</sequence>
<gene>
    <name evidence="5" type="ORF">EEDITHA_LOCUS8834</name>
</gene>
<evidence type="ECO:0000313" key="6">
    <source>
        <dbReference type="Proteomes" id="UP001153954"/>
    </source>
</evidence>
<evidence type="ECO:0000313" key="5">
    <source>
        <dbReference type="EMBL" id="CAH2093138.1"/>
    </source>
</evidence>
<evidence type="ECO:0000256" key="2">
    <source>
        <dbReference type="ARBA" id="ARBA00023242"/>
    </source>
</evidence>
<dbReference type="PROSITE" id="PS50097">
    <property type="entry name" value="BTB"/>
    <property type="match status" value="1"/>
</dbReference>
<dbReference type="Pfam" id="PF00651">
    <property type="entry name" value="BTB"/>
    <property type="match status" value="1"/>
</dbReference>
<proteinExistence type="predicted"/>
<feature type="region of interest" description="Disordered" evidence="3">
    <location>
        <begin position="123"/>
        <end position="218"/>
    </location>
</feature>
<dbReference type="InterPro" id="IPR011333">
    <property type="entry name" value="SKP1/BTB/POZ_sf"/>
</dbReference>
<feature type="compositionally biased region" description="Polar residues" evidence="3">
    <location>
        <begin position="172"/>
        <end position="183"/>
    </location>
</feature>
<keyword evidence="6" id="KW-1185">Reference proteome</keyword>
<dbReference type="AlphaFoldDB" id="A0AAU9U504"/>